<accession>A0AAV0B9W3</accession>
<gene>
    <name evidence="1" type="ORF">PPACK8108_LOCUS16796</name>
</gene>
<reference evidence="1" key="1">
    <citation type="submission" date="2022-06" db="EMBL/GenBank/DDBJ databases">
        <authorList>
            <consortium name="SYNGENTA / RWTH Aachen University"/>
        </authorList>
    </citation>
    <scope>NUCLEOTIDE SEQUENCE</scope>
</reference>
<dbReference type="Proteomes" id="UP001153365">
    <property type="component" value="Unassembled WGS sequence"/>
</dbReference>
<protein>
    <submittedName>
        <fullName evidence="1">Uncharacterized protein</fullName>
    </submittedName>
</protein>
<name>A0AAV0B9W3_PHAPC</name>
<keyword evidence="2" id="KW-1185">Reference proteome</keyword>
<evidence type="ECO:0000313" key="2">
    <source>
        <dbReference type="Proteomes" id="UP001153365"/>
    </source>
</evidence>
<dbReference type="AlphaFoldDB" id="A0AAV0B9W3"/>
<comment type="caution">
    <text evidence="1">The sequence shown here is derived from an EMBL/GenBank/DDBJ whole genome shotgun (WGS) entry which is preliminary data.</text>
</comment>
<sequence>MTLTRSRLVVCSCQSYGCKNFRYKNKEGGWNSGGSLVSWKTRKIHTIADAKVALLLEQSHEKRQDDLSSTLGENLDSKETKASSDLDIGVNLQCISLSQCSSPNCSENVNTYDCRECMHIDLFNRRSSKANNEIVL</sequence>
<dbReference type="EMBL" id="CALTRL010004621">
    <property type="protein sequence ID" value="CAH7683332.1"/>
    <property type="molecule type" value="Genomic_DNA"/>
</dbReference>
<organism evidence="1 2">
    <name type="scientific">Phakopsora pachyrhizi</name>
    <name type="common">Asian soybean rust disease fungus</name>
    <dbReference type="NCBI Taxonomy" id="170000"/>
    <lineage>
        <taxon>Eukaryota</taxon>
        <taxon>Fungi</taxon>
        <taxon>Dikarya</taxon>
        <taxon>Basidiomycota</taxon>
        <taxon>Pucciniomycotina</taxon>
        <taxon>Pucciniomycetes</taxon>
        <taxon>Pucciniales</taxon>
        <taxon>Phakopsoraceae</taxon>
        <taxon>Phakopsora</taxon>
    </lineage>
</organism>
<evidence type="ECO:0000313" key="1">
    <source>
        <dbReference type="EMBL" id="CAH7683332.1"/>
    </source>
</evidence>
<proteinExistence type="predicted"/>